<evidence type="ECO:0000313" key="3">
    <source>
        <dbReference type="EMBL" id="MCI2230357.1"/>
    </source>
</evidence>
<dbReference type="InterPro" id="IPR009671">
    <property type="entry name" value="RraB_dom"/>
</dbReference>
<comment type="caution">
    <text evidence="3">The sequence shown here is derived from an EMBL/GenBank/DDBJ whole genome shotgun (WGS) entry which is preliminary data.</text>
</comment>
<evidence type="ECO:0000259" key="2">
    <source>
        <dbReference type="Pfam" id="PF06877"/>
    </source>
</evidence>
<feature type="domain" description="DUF695" evidence="1">
    <location>
        <begin position="20"/>
        <end position="153"/>
    </location>
</feature>
<dbReference type="SUPFAM" id="SSF89946">
    <property type="entry name" value="Hypothetical protein VC0424"/>
    <property type="match status" value="1"/>
</dbReference>
<keyword evidence="4" id="KW-1185">Reference proteome</keyword>
<dbReference type="EMBL" id="JAKQYM010000016">
    <property type="protein sequence ID" value="MCI2230357.1"/>
    <property type="molecule type" value="Genomic_DNA"/>
</dbReference>
<feature type="domain" description="Regulator of ribonuclease activity B" evidence="2">
    <location>
        <begin position="162"/>
        <end position="262"/>
    </location>
</feature>
<protein>
    <submittedName>
        <fullName evidence="3">DUF695 domain-containing protein</fullName>
    </submittedName>
</protein>
<name>A0A9X1VQ54_9FLAO</name>
<sequence length="266" mass="31251">MGFLSKIFGQSEPKNEYQPDWTFYFSNVNDKLSSIATDLNLMNVAPIKGQENVVYVSIKMPNPKDNGLSSNEDADELWKIEDVIINGFDKNNLNYTFAGRLTSNGFRDLYFFGENTILMEKEVSSAMTQFPNHKFDFGHNEDKKWSGYFDFLYPLPRQMQIIQNRRVLEQLEKGGDKLTKEREVFHWVYFKNQSKIDQFEKFTNDLGFKTINKAKTEQPNEYKFVIQISRIDKVGYDEIDEYTLELWEKASELNGDYDGWETSIEE</sequence>
<evidence type="ECO:0000259" key="1">
    <source>
        <dbReference type="Pfam" id="PF05117"/>
    </source>
</evidence>
<evidence type="ECO:0000313" key="4">
    <source>
        <dbReference type="Proteomes" id="UP001139369"/>
    </source>
</evidence>
<proteinExistence type="predicted"/>
<gene>
    <name evidence="3" type="ORF">MC378_14350</name>
</gene>
<dbReference type="RefSeq" id="WP_242179465.1">
    <property type="nucleotide sequence ID" value="NZ_JAKQYM010000016.1"/>
</dbReference>
<dbReference type="Proteomes" id="UP001139369">
    <property type="component" value="Unassembled WGS sequence"/>
</dbReference>
<organism evidence="3 4">
    <name type="scientific">Polaribacter marinus</name>
    <dbReference type="NCBI Taxonomy" id="2916838"/>
    <lineage>
        <taxon>Bacteria</taxon>
        <taxon>Pseudomonadati</taxon>
        <taxon>Bacteroidota</taxon>
        <taxon>Flavobacteriia</taxon>
        <taxon>Flavobacteriales</taxon>
        <taxon>Flavobacteriaceae</taxon>
    </lineage>
</organism>
<dbReference type="Gene3D" id="3.30.70.970">
    <property type="entry name" value="RraB-like"/>
    <property type="match status" value="1"/>
</dbReference>
<accession>A0A9X1VQ54</accession>
<dbReference type="InterPro" id="IPR016097">
    <property type="entry name" value="DUF695"/>
</dbReference>
<dbReference type="Pfam" id="PF06877">
    <property type="entry name" value="RraB"/>
    <property type="match status" value="1"/>
</dbReference>
<dbReference type="InterPro" id="IPR036701">
    <property type="entry name" value="RraB-like_sf"/>
</dbReference>
<reference evidence="3" key="1">
    <citation type="submission" date="2022-02" db="EMBL/GenBank/DDBJ databases">
        <title>Polaribacter sp. MSW13, isolated from seawater.</title>
        <authorList>
            <person name="Kristyanto S."/>
            <person name="Jung J."/>
            <person name="Jeon C.O."/>
        </authorList>
    </citation>
    <scope>NUCLEOTIDE SEQUENCE</scope>
    <source>
        <strain evidence="3">MSW13</strain>
    </source>
</reference>
<dbReference type="AlphaFoldDB" id="A0A9X1VQ54"/>
<dbReference type="Pfam" id="PF05117">
    <property type="entry name" value="DUF695"/>
    <property type="match status" value="1"/>
</dbReference>